<proteinExistence type="predicted"/>
<accession>A0A8T0WG76</accession>
<protein>
    <submittedName>
        <fullName evidence="2">Uncharacterized protein</fullName>
    </submittedName>
</protein>
<organism evidence="2 3">
    <name type="scientific">Panicum virgatum</name>
    <name type="common">Blackwell switchgrass</name>
    <dbReference type="NCBI Taxonomy" id="38727"/>
    <lineage>
        <taxon>Eukaryota</taxon>
        <taxon>Viridiplantae</taxon>
        <taxon>Streptophyta</taxon>
        <taxon>Embryophyta</taxon>
        <taxon>Tracheophyta</taxon>
        <taxon>Spermatophyta</taxon>
        <taxon>Magnoliopsida</taxon>
        <taxon>Liliopsida</taxon>
        <taxon>Poales</taxon>
        <taxon>Poaceae</taxon>
        <taxon>PACMAD clade</taxon>
        <taxon>Panicoideae</taxon>
        <taxon>Panicodae</taxon>
        <taxon>Paniceae</taxon>
        <taxon>Panicinae</taxon>
        <taxon>Panicum</taxon>
        <taxon>Panicum sect. Hiantes</taxon>
    </lineage>
</organism>
<sequence length="324" mass="33795">MAFFLTKRLPSPALYPPSSFPSSRQSRSSSIPAGDHARRPPMSVNPSPPPSPIQSTILNHTPFFLPFRRAAAHSPPPLPPRHLENPFPSGGAPAAPSPSPGATFSASLPPHGLEPTWDRSGSRTCAGGGRGAAWGGGAGGPSTRIWRRAGLPWRRTGGQVACAHPATRAATYGGRCAGPAASEAARTGRVAAGRGRRCRPARGRAGAGAAASCRSQAVGLLRRSRGDSRPCRRGTHAGSRRAAVATRWSSLAQGPDEDQPPPVTRMEAPPCSSSSSMPVAQAGCAGGATHSTTHEGMRFGEERLWRQHSCCRRRYSAIPTPDGP</sequence>
<feature type="compositionally biased region" description="Low complexity" evidence="1">
    <location>
        <begin position="20"/>
        <end position="32"/>
    </location>
</feature>
<feature type="compositionally biased region" description="Low complexity" evidence="1">
    <location>
        <begin position="86"/>
        <end position="107"/>
    </location>
</feature>
<reference evidence="2" key="1">
    <citation type="submission" date="2020-05" db="EMBL/GenBank/DDBJ databases">
        <title>WGS assembly of Panicum virgatum.</title>
        <authorList>
            <person name="Lovell J.T."/>
            <person name="Jenkins J."/>
            <person name="Shu S."/>
            <person name="Juenger T.E."/>
            <person name="Schmutz J."/>
        </authorList>
    </citation>
    <scope>NUCLEOTIDE SEQUENCE</scope>
    <source>
        <strain evidence="2">AP13</strain>
    </source>
</reference>
<feature type="region of interest" description="Disordered" evidence="1">
    <location>
        <begin position="1"/>
        <end position="141"/>
    </location>
</feature>
<feature type="compositionally biased region" description="Gly residues" evidence="1">
    <location>
        <begin position="126"/>
        <end position="140"/>
    </location>
</feature>
<gene>
    <name evidence="2" type="ORF">PVAP13_2KG347840</name>
</gene>
<name>A0A8T0WG76_PANVG</name>
<dbReference type="EMBL" id="CM029039">
    <property type="protein sequence ID" value="KAG2643653.1"/>
    <property type="molecule type" value="Genomic_DNA"/>
</dbReference>
<dbReference type="Proteomes" id="UP000823388">
    <property type="component" value="Chromosome 2K"/>
</dbReference>
<comment type="caution">
    <text evidence="2">The sequence shown here is derived from an EMBL/GenBank/DDBJ whole genome shotgun (WGS) entry which is preliminary data.</text>
</comment>
<evidence type="ECO:0000313" key="3">
    <source>
        <dbReference type="Proteomes" id="UP000823388"/>
    </source>
</evidence>
<dbReference type="AlphaFoldDB" id="A0A8T0WG76"/>
<keyword evidence="3" id="KW-1185">Reference proteome</keyword>
<evidence type="ECO:0000313" key="2">
    <source>
        <dbReference type="EMBL" id="KAG2643653.1"/>
    </source>
</evidence>
<evidence type="ECO:0000256" key="1">
    <source>
        <dbReference type="SAM" id="MobiDB-lite"/>
    </source>
</evidence>
<feature type="region of interest" description="Disordered" evidence="1">
    <location>
        <begin position="224"/>
        <end position="293"/>
    </location>
</feature>